<accession>A0ABD3G0G4</accession>
<dbReference type="Proteomes" id="UP001632037">
    <property type="component" value="Unassembled WGS sequence"/>
</dbReference>
<feature type="transmembrane region" description="Helical" evidence="1">
    <location>
        <begin position="103"/>
        <end position="125"/>
    </location>
</feature>
<name>A0ABD3G0G4_9STRA</name>
<protein>
    <recommendedName>
        <fullName evidence="5">RxLR effector protein</fullName>
    </recommendedName>
</protein>
<dbReference type="AlphaFoldDB" id="A0ABD3G0G4"/>
<evidence type="ECO:0000256" key="2">
    <source>
        <dbReference type="SAM" id="SignalP"/>
    </source>
</evidence>
<feature type="signal peptide" evidence="2">
    <location>
        <begin position="1"/>
        <end position="23"/>
    </location>
</feature>
<keyword evidence="1" id="KW-0812">Transmembrane</keyword>
<organism evidence="3 4">
    <name type="scientific">Phytophthora oleae</name>
    <dbReference type="NCBI Taxonomy" id="2107226"/>
    <lineage>
        <taxon>Eukaryota</taxon>
        <taxon>Sar</taxon>
        <taxon>Stramenopiles</taxon>
        <taxon>Oomycota</taxon>
        <taxon>Peronosporomycetes</taxon>
        <taxon>Peronosporales</taxon>
        <taxon>Peronosporaceae</taxon>
        <taxon>Phytophthora</taxon>
    </lineage>
</organism>
<keyword evidence="2" id="KW-0732">Signal</keyword>
<evidence type="ECO:0000313" key="3">
    <source>
        <dbReference type="EMBL" id="KAL3672141.1"/>
    </source>
</evidence>
<comment type="caution">
    <text evidence="3">The sequence shown here is derived from an EMBL/GenBank/DDBJ whole genome shotgun (WGS) entry which is preliminary data.</text>
</comment>
<reference evidence="3 4" key="1">
    <citation type="submission" date="2024-09" db="EMBL/GenBank/DDBJ databases">
        <title>Genome sequencing and assembly of Phytophthora oleae, isolate VK10A, causative agent of rot of olive drupes.</title>
        <authorList>
            <person name="Conti Taguali S."/>
            <person name="Riolo M."/>
            <person name="La Spada F."/>
            <person name="Cacciola S.O."/>
            <person name="Dionisio G."/>
        </authorList>
    </citation>
    <scope>NUCLEOTIDE SEQUENCE [LARGE SCALE GENOMIC DNA]</scope>
    <source>
        <strain evidence="3 4">VK10A</strain>
    </source>
</reference>
<keyword evidence="1" id="KW-0472">Membrane</keyword>
<gene>
    <name evidence="3" type="ORF">V7S43_002804</name>
</gene>
<evidence type="ECO:0000313" key="4">
    <source>
        <dbReference type="Proteomes" id="UP001632037"/>
    </source>
</evidence>
<feature type="chain" id="PRO_5044835861" description="RxLR effector protein" evidence="2">
    <location>
        <begin position="24"/>
        <end position="127"/>
    </location>
</feature>
<proteinExistence type="predicted"/>
<dbReference type="EMBL" id="JBIMZQ010000004">
    <property type="protein sequence ID" value="KAL3672141.1"/>
    <property type="molecule type" value="Genomic_DNA"/>
</dbReference>
<keyword evidence="4" id="KW-1185">Reference proteome</keyword>
<keyword evidence="1" id="KW-1133">Transmembrane helix</keyword>
<evidence type="ECO:0008006" key="5">
    <source>
        <dbReference type="Google" id="ProtNLM"/>
    </source>
</evidence>
<evidence type="ECO:0000256" key="1">
    <source>
        <dbReference type="SAM" id="Phobius"/>
    </source>
</evidence>
<sequence length="127" mass="13865">MAGRLGCVKLALLVALLTAETASFTYPRTLFNEINDQVHGNKRLAVGGWDQTDEDLTAIDTGIFPDNWEPHVGQQFGVDPRIPTNGAEPPEQLVKVTDRKHKFPVFATICSLGFLATVITLLIVCTS</sequence>